<dbReference type="GO" id="GO:0030170">
    <property type="term" value="F:pyridoxal phosphate binding"/>
    <property type="evidence" value="ECO:0007669"/>
    <property type="project" value="TreeGrafter"/>
</dbReference>
<dbReference type="InterPro" id="IPR029066">
    <property type="entry name" value="PLP-binding_barrel"/>
</dbReference>
<dbReference type="Pfam" id="PF00842">
    <property type="entry name" value="Ala_racemase_C"/>
    <property type="match status" value="1"/>
</dbReference>
<dbReference type="SMART" id="SM01005">
    <property type="entry name" value="Ala_racemase_C"/>
    <property type="match status" value="1"/>
</dbReference>
<evidence type="ECO:0000256" key="1">
    <source>
        <dbReference type="ARBA" id="ARBA00001933"/>
    </source>
</evidence>
<dbReference type="PRINTS" id="PR00992">
    <property type="entry name" value="ALARACEMASE"/>
</dbReference>
<dbReference type="GO" id="GO:0008784">
    <property type="term" value="F:alanine racemase activity"/>
    <property type="evidence" value="ECO:0007669"/>
    <property type="project" value="UniProtKB-EC"/>
</dbReference>
<feature type="domain" description="Alanine racemase C-terminal" evidence="6">
    <location>
        <begin position="226"/>
        <end position="349"/>
    </location>
</feature>
<dbReference type="GO" id="GO:0005829">
    <property type="term" value="C:cytosol"/>
    <property type="evidence" value="ECO:0007669"/>
    <property type="project" value="TreeGrafter"/>
</dbReference>
<dbReference type="EMBL" id="JH611156">
    <property type="protein sequence ID" value="EJP71704.1"/>
    <property type="molecule type" value="Genomic_DNA"/>
</dbReference>
<dbReference type="NCBIfam" id="TIGR00492">
    <property type="entry name" value="alr"/>
    <property type="match status" value="1"/>
</dbReference>
<evidence type="ECO:0000259" key="6">
    <source>
        <dbReference type="SMART" id="SM01005"/>
    </source>
</evidence>
<feature type="binding site" evidence="5">
    <location>
        <position position="130"/>
    </location>
    <ligand>
        <name>substrate</name>
    </ligand>
</feature>
<dbReference type="PANTHER" id="PTHR30511:SF0">
    <property type="entry name" value="ALANINE RACEMASE, CATABOLIC-RELATED"/>
    <property type="match status" value="1"/>
</dbReference>
<dbReference type="PANTHER" id="PTHR30511">
    <property type="entry name" value="ALANINE RACEMASE"/>
    <property type="match status" value="1"/>
</dbReference>
<dbReference type="GO" id="GO:0006522">
    <property type="term" value="P:alanine metabolic process"/>
    <property type="evidence" value="ECO:0007669"/>
    <property type="project" value="InterPro"/>
</dbReference>
<dbReference type="InterPro" id="IPR001608">
    <property type="entry name" value="Ala_racemase_N"/>
</dbReference>
<dbReference type="SUPFAM" id="SSF50621">
    <property type="entry name" value="Alanine racemase C-terminal domain-like"/>
    <property type="match status" value="1"/>
</dbReference>
<dbReference type="STRING" id="1123866.NT01SARS_0180"/>
<comment type="cofactor">
    <cofactor evidence="1 4">
        <name>pyridoxal 5'-phosphate</name>
        <dbReference type="ChEBI" id="CHEBI:597326"/>
    </cofactor>
</comment>
<keyword evidence="2 4" id="KW-0663">Pyridoxal phosphate</keyword>
<keyword evidence="3 7" id="KW-0413">Isomerase</keyword>
<evidence type="ECO:0000313" key="7">
    <source>
        <dbReference type="EMBL" id="EJP71704.1"/>
    </source>
</evidence>
<name>J4KRX3_9GAMM</name>
<dbReference type="Pfam" id="PF01168">
    <property type="entry name" value="Ala_racemase_N"/>
    <property type="match status" value="1"/>
</dbReference>
<sequence length="352" mass="39976">MTTLNSELLIDSKILRENISYIKSKLENQTNFMSVIKSDAYGHNLELIIKDIDDISDGYGVVRIEEAIKIRKLSDKKILLMQGVYTDADYQLARENNLDIVVHNNDQFSLITKHNNFNNLWLKVNTGMNRLGLEIDEFENIYENFLKNINFTLMTHLSSSNDKKSKHNAKQFRLFEELVSKLHSNVSLSIANTGCIMNFPDKCFDWVRCGIGIYGGYLDDENLKTAMTLRSPIVNIRKIKAGEGVGYDARAVSKKEMKIASVYLGYADGLPVTIKDGTKVLINDELANVFGKVSMDLTTIDVTNLDCKVGDWCEFFSPRLSISNIAKSNDLISYFLMTSVKSRVKKIYKNIK</sequence>
<dbReference type="InterPro" id="IPR009006">
    <property type="entry name" value="Ala_racemase/Decarboxylase_C"/>
</dbReference>
<feature type="binding site" evidence="5">
    <location>
        <position position="295"/>
    </location>
    <ligand>
        <name>substrate</name>
    </ligand>
</feature>
<dbReference type="InterPro" id="IPR000821">
    <property type="entry name" value="Ala_racemase"/>
</dbReference>
<dbReference type="SUPFAM" id="SSF51419">
    <property type="entry name" value="PLP-binding barrel"/>
    <property type="match status" value="1"/>
</dbReference>
<feature type="modified residue" description="N6-(pyridoxal phosphate)lysine" evidence="4">
    <location>
        <position position="37"/>
    </location>
</feature>
<evidence type="ECO:0000256" key="4">
    <source>
        <dbReference type="PIRSR" id="PIRSR600821-50"/>
    </source>
</evidence>
<dbReference type="Proteomes" id="UP000010305">
    <property type="component" value="Unassembled WGS sequence"/>
</dbReference>
<dbReference type="HOGENOM" id="CLU_028393_2_2_6"/>
<organism evidence="7 8">
    <name type="scientific">SAR86 cluster bacterium SAR86A</name>
    <dbReference type="NCBI Taxonomy" id="1123866"/>
    <lineage>
        <taxon>Bacteria</taxon>
        <taxon>Pseudomonadati</taxon>
        <taxon>Pseudomonadota</taxon>
        <taxon>Gammaproteobacteria</taxon>
        <taxon>SAR86 cluster</taxon>
    </lineage>
</organism>
<dbReference type="Gene3D" id="3.20.20.10">
    <property type="entry name" value="Alanine racemase"/>
    <property type="match status" value="1"/>
</dbReference>
<dbReference type="EC" id="5.1.1.1" evidence="7"/>
<evidence type="ECO:0000256" key="3">
    <source>
        <dbReference type="ARBA" id="ARBA00023235"/>
    </source>
</evidence>
<evidence type="ECO:0000313" key="8">
    <source>
        <dbReference type="Proteomes" id="UP000010305"/>
    </source>
</evidence>
<dbReference type="InterPro" id="IPR011079">
    <property type="entry name" value="Ala_racemase_C"/>
</dbReference>
<reference evidence="7 8" key="1">
    <citation type="journal article" date="2012" name="ISME J.">
        <title>Genomic insights to SAR86, an abundant and uncultivated marine bacterial lineage.</title>
        <authorList>
            <person name="Dupont C.L."/>
            <person name="Rusch D.B."/>
            <person name="Yooseph S."/>
            <person name="Lombardo M.J."/>
            <person name="Richter R.A."/>
            <person name="Valas R."/>
            <person name="Novotny M."/>
            <person name="Yee-Greenbaum J."/>
            <person name="Selengut J.D."/>
            <person name="Haft D.H."/>
            <person name="Halpern A.L."/>
            <person name="Lasken R.S."/>
            <person name="Nealson K."/>
            <person name="Friedman R."/>
            <person name="Venter J.C."/>
        </authorList>
    </citation>
    <scope>NUCLEOTIDE SEQUENCE [LARGE SCALE GENOMIC DNA]</scope>
</reference>
<gene>
    <name evidence="7" type="primary">alr</name>
    <name evidence="7" type="ORF">NT01SARS_0180</name>
</gene>
<evidence type="ECO:0000256" key="5">
    <source>
        <dbReference type="PIRSR" id="PIRSR600821-52"/>
    </source>
</evidence>
<protein>
    <submittedName>
        <fullName evidence="7">Alanine racemase</fullName>
        <ecNumber evidence="7">5.1.1.1</ecNumber>
    </submittedName>
</protein>
<dbReference type="Gene3D" id="2.40.37.10">
    <property type="entry name" value="Lyase, Ornithine Decarboxylase, Chain A, domain 1"/>
    <property type="match status" value="1"/>
</dbReference>
<dbReference type="AlphaFoldDB" id="J4KRX3"/>
<proteinExistence type="predicted"/>
<evidence type="ECO:0000256" key="2">
    <source>
        <dbReference type="ARBA" id="ARBA00022898"/>
    </source>
</evidence>
<accession>J4KRX3</accession>